<dbReference type="AlphaFoldDB" id="C0E2C9"/>
<comment type="caution">
    <text evidence="1">The sequence shown here is derived from an EMBL/GenBank/DDBJ whole genome shotgun (WGS) entry which is preliminary data.</text>
</comment>
<dbReference type="Proteomes" id="UP000006247">
    <property type="component" value="Unassembled WGS sequence"/>
</dbReference>
<name>C0E2C9_9CORY</name>
<dbReference type="EMBL" id="ACEB01000018">
    <property type="protein sequence ID" value="EEG27331.1"/>
    <property type="molecule type" value="Genomic_DNA"/>
</dbReference>
<reference evidence="1 2" key="1">
    <citation type="submission" date="2009-01" db="EMBL/GenBank/DDBJ databases">
        <authorList>
            <person name="Fulton L."/>
            <person name="Clifton S."/>
            <person name="Chinwalla A.T."/>
            <person name="Mitreva M."/>
            <person name="Sodergren E."/>
            <person name="Weinstock G."/>
            <person name="Clifton S."/>
            <person name="Dooling D.J."/>
            <person name="Fulton B."/>
            <person name="Minx P."/>
            <person name="Pepin K.H."/>
            <person name="Johnson M."/>
            <person name="Bhonagiri V."/>
            <person name="Nash W.E."/>
            <person name="Mardis E.R."/>
            <person name="Wilson R.K."/>
        </authorList>
    </citation>
    <scope>NUCLEOTIDE SEQUENCE [LARGE SCALE GENOMIC DNA]</scope>
    <source>
        <strain evidence="1 2">ATCC 33806</strain>
    </source>
</reference>
<organism evidence="1 2">
    <name type="scientific">Corynebacterium matruchotii ATCC 33806</name>
    <dbReference type="NCBI Taxonomy" id="566549"/>
    <lineage>
        <taxon>Bacteria</taxon>
        <taxon>Bacillati</taxon>
        <taxon>Actinomycetota</taxon>
        <taxon>Actinomycetes</taxon>
        <taxon>Mycobacteriales</taxon>
        <taxon>Corynebacteriaceae</taxon>
        <taxon>Corynebacterium</taxon>
    </lineage>
</organism>
<proteinExistence type="predicted"/>
<evidence type="ECO:0000313" key="1">
    <source>
        <dbReference type="EMBL" id="EEG27331.1"/>
    </source>
</evidence>
<sequence length="97" mass="9682">MLGVVGCCDPLVVASAEALGEGFVLVLEMCEVWEPDRENAVAAAKTVARKATIGNAGPNTRMMLSGIPGNAALPVLPTLPLPAELPGAADAVGATTA</sequence>
<protein>
    <submittedName>
        <fullName evidence="1">Uncharacterized protein</fullName>
    </submittedName>
</protein>
<evidence type="ECO:0000313" key="2">
    <source>
        <dbReference type="Proteomes" id="UP000006247"/>
    </source>
</evidence>
<accession>C0E2C9</accession>
<gene>
    <name evidence="1" type="ORF">CORMATOL_01134</name>
</gene>
<dbReference type="HOGENOM" id="CLU_2342028_0_0_11"/>